<dbReference type="AlphaFoldDB" id="A0A6A5CBN1"/>
<protein>
    <submittedName>
        <fullName evidence="1">Uncharacterized protein</fullName>
    </submittedName>
</protein>
<name>A0A6A5CBN1_NAEFO</name>
<comment type="caution">
    <text evidence="1">The sequence shown here is derived from an EMBL/GenBank/DDBJ whole genome shotgun (WGS) entry which is preliminary data.</text>
</comment>
<reference evidence="1 2" key="1">
    <citation type="journal article" date="2019" name="Sci. Rep.">
        <title>Nanopore sequencing improves the draft genome of the human pathogenic amoeba Naegleria fowleri.</title>
        <authorList>
            <person name="Liechti N."/>
            <person name="Schurch N."/>
            <person name="Bruggmann R."/>
            <person name="Wittwer M."/>
        </authorList>
    </citation>
    <scope>NUCLEOTIDE SEQUENCE [LARGE SCALE GENOMIC DNA]</scope>
    <source>
        <strain evidence="1 2">ATCC 30894</strain>
    </source>
</reference>
<evidence type="ECO:0000313" key="2">
    <source>
        <dbReference type="Proteomes" id="UP000444721"/>
    </source>
</evidence>
<dbReference type="VEuPathDB" id="AmoebaDB:FDP41_010724"/>
<dbReference type="VEuPathDB" id="AmoebaDB:NfTy_014240"/>
<organism evidence="1 2">
    <name type="scientific">Naegleria fowleri</name>
    <name type="common">Brain eating amoeba</name>
    <dbReference type="NCBI Taxonomy" id="5763"/>
    <lineage>
        <taxon>Eukaryota</taxon>
        <taxon>Discoba</taxon>
        <taxon>Heterolobosea</taxon>
        <taxon>Tetramitia</taxon>
        <taxon>Eutetramitia</taxon>
        <taxon>Vahlkampfiidae</taxon>
        <taxon>Naegleria</taxon>
    </lineage>
</organism>
<dbReference type="EMBL" id="VFQX01000007">
    <property type="protein sequence ID" value="KAF0982745.1"/>
    <property type="molecule type" value="Genomic_DNA"/>
</dbReference>
<dbReference type="RefSeq" id="XP_044567458.1">
    <property type="nucleotide sequence ID" value="XM_044701053.1"/>
</dbReference>
<proteinExistence type="predicted"/>
<dbReference type="VEuPathDB" id="AmoebaDB:NF0106490"/>
<evidence type="ECO:0000313" key="1">
    <source>
        <dbReference type="EMBL" id="KAF0982745.1"/>
    </source>
</evidence>
<keyword evidence="2" id="KW-1185">Reference proteome</keyword>
<dbReference type="Proteomes" id="UP000444721">
    <property type="component" value="Unassembled WGS sequence"/>
</dbReference>
<gene>
    <name evidence="1" type="ORF">FDP41_010724</name>
</gene>
<dbReference type="GeneID" id="68117939"/>
<accession>A0A6A5CBN1</accession>
<sequence>MSVQPGYGYSFLVMASEAFSKFQEIFDAFNDDWKLDNHGKEFLNNNGTQQARPQQNFHSTFVGKIPNKKKEEAIQALQEFVHHGVVEEKKLYPFKAIIEDFLVSPVERIKNKKVYCLFAALKIETLRQDQMSFVQARRMCADLTGGKIVYNENEAHVSLIYTDESHVEDLKQIISRFNNKFEFVIDELAIKFYEDTVKISLRKE</sequence>
<dbReference type="OrthoDB" id="10304952at2759"/>